<dbReference type="AlphaFoldDB" id="A0A1T2KWM3"/>
<comment type="caution">
    <text evidence="1">The sequence shown here is derived from an EMBL/GenBank/DDBJ whole genome shotgun (WGS) entry which is preliminary data.</text>
</comment>
<accession>A0A1T2KWM3</accession>
<dbReference type="OrthoDB" id="9814711at2"/>
<keyword evidence="2" id="KW-1185">Reference proteome</keyword>
<evidence type="ECO:0000313" key="2">
    <source>
        <dbReference type="Proteomes" id="UP000190896"/>
    </source>
</evidence>
<organism evidence="1 2">
    <name type="scientific">Solemya velesiana gill symbiont</name>
    <dbReference type="NCBI Taxonomy" id="1918948"/>
    <lineage>
        <taxon>Bacteria</taxon>
        <taxon>Pseudomonadati</taxon>
        <taxon>Pseudomonadota</taxon>
        <taxon>Gammaproteobacteria</taxon>
        <taxon>sulfur-oxidizing symbionts</taxon>
    </lineage>
</organism>
<dbReference type="Proteomes" id="UP000190896">
    <property type="component" value="Unassembled WGS sequence"/>
</dbReference>
<reference evidence="1 2" key="1">
    <citation type="submission" date="2016-11" db="EMBL/GenBank/DDBJ databases">
        <title>Mixed transmission modes and dynamic genome evolution in an obligate animal-bacterial symbiosis.</title>
        <authorList>
            <person name="Russell S.L."/>
            <person name="Corbett-Detig R.B."/>
            <person name="Cavanaugh C.M."/>
        </authorList>
    </citation>
    <scope>NUCLEOTIDE SEQUENCE [LARGE SCALE GENOMIC DNA]</scope>
    <source>
        <strain evidence="1">Se-Cadez</strain>
    </source>
</reference>
<dbReference type="RefSeq" id="WP_135606982.1">
    <property type="nucleotide sequence ID" value="NZ_MPRJ01000014.1"/>
</dbReference>
<protein>
    <submittedName>
        <fullName evidence="1">Uncharacterized protein</fullName>
    </submittedName>
</protein>
<dbReference type="EMBL" id="MPRJ01000014">
    <property type="protein sequence ID" value="OOZ37222.1"/>
    <property type="molecule type" value="Genomic_DNA"/>
</dbReference>
<proteinExistence type="predicted"/>
<evidence type="ECO:0000313" key="1">
    <source>
        <dbReference type="EMBL" id="OOZ37222.1"/>
    </source>
</evidence>
<sequence length="281" mass="31189">MRAEGQFHPYVLSSHVKGDFVKTIIEVKEALNGAGFQLAGEYSPYDDAHVIVVTDELLTDVASAGDIGSLFAQAIRVSVTRVGEAIQVSYANPEYYEHAYQLKKSLAPVKEKLVSVMGQQETFGPEGMSPEKLRGYHYSYGMEYFDNFMELAKYKDYRSALNEVEQGLEEKRGGVSIVYRIDLPKKRASLFGVAMSEGFSSDRKIMETLTLDVGELRHTARLPYEVLVVGGRILALHPRFRIAVDFPGMKMVGEHSFMQLSDTPSAIEEALTRVAGGSVTQ</sequence>
<gene>
    <name evidence="1" type="ORF">BOW51_03280</name>
</gene>
<name>A0A1T2KWM3_9GAMM</name>